<dbReference type="PANTHER" id="PTHR42911">
    <property type="entry name" value="MODULATOR OF FTSH PROTEASE HFLC"/>
    <property type="match status" value="1"/>
</dbReference>
<evidence type="ECO:0000256" key="5">
    <source>
        <dbReference type="ARBA" id="ARBA00023136"/>
    </source>
</evidence>
<reference evidence="9 10" key="1">
    <citation type="journal article" date="2016" name="Nat. Commun.">
        <title>Thousands of microbial genomes shed light on interconnected biogeochemical processes in an aquifer system.</title>
        <authorList>
            <person name="Anantharaman K."/>
            <person name="Brown C.T."/>
            <person name="Hug L.A."/>
            <person name="Sharon I."/>
            <person name="Castelle C.J."/>
            <person name="Probst A.J."/>
            <person name="Thomas B.C."/>
            <person name="Singh A."/>
            <person name="Wilkins M.J."/>
            <person name="Karaoz U."/>
            <person name="Brodie E.L."/>
            <person name="Williams K.H."/>
            <person name="Hubbard S.S."/>
            <person name="Banfield J.F."/>
        </authorList>
    </citation>
    <scope>NUCLEOTIDE SEQUENCE [LARGE SCALE GENOMIC DNA]</scope>
</reference>
<comment type="caution">
    <text evidence="9">The sequence shown here is derived from an EMBL/GenBank/DDBJ whole genome shotgun (WGS) entry which is preliminary data.</text>
</comment>
<keyword evidence="4 7" id="KW-1133">Transmembrane helix</keyword>
<dbReference type="InterPro" id="IPR010200">
    <property type="entry name" value="HflC"/>
</dbReference>
<evidence type="ECO:0000259" key="8">
    <source>
        <dbReference type="SMART" id="SM00244"/>
    </source>
</evidence>
<evidence type="ECO:0000256" key="4">
    <source>
        <dbReference type="ARBA" id="ARBA00022989"/>
    </source>
</evidence>
<organism evidence="9 10">
    <name type="scientific">Candidatus Schekmanbacteria bacterium RBG_13_48_7</name>
    <dbReference type="NCBI Taxonomy" id="1817878"/>
    <lineage>
        <taxon>Bacteria</taxon>
        <taxon>Candidatus Schekmaniibacteriota</taxon>
    </lineage>
</organism>
<feature type="transmembrane region" description="Helical" evidence="7">
    <location>
        <begin position="7"/>
        <end position="25"/>
    </location>
</feature>
<accession>A0A1F7S0B8</accession>
<evidence type="ECO:0000256" key="2">
    <source>
        <dbReference type="ARBA" id="ARBA00007862"/>
    </source>
</evidence>
<dbReference type="AlphaFoldDB" id="A0A1F7S0B8"/>
<name>A0A1F7S0B8_9BACT</name>
<sequence>MKQKNLFWIILICVIVMLITCLYQIHEAEYALVTQFGRPIIKKLTFDPGLHYKLPWPFQVVQRFDKRIQIYQTPLIEYLTGDKKNIVLQAFVCWKIVDPLEFFRAIRSIDSATQKLDDIICSSIGASLGDYKMSNLVSTNAEEITVSKMEEIICTRATNKIKQSYGISIVKIGISRIALPEDNAKSVYRRMIAERSSIANEYRALGKEEADKIKSQADREKSDLLAEAYKQAQIIKGEGEAESARIYASAYEEAPEFFKLLRILEAYKKILDSKTTLVLSSDSELLHYLNGKELK</sequence>
<evidence type="ECO:0000313" key="10">
    <source>
        <dbReference type="Proteomes" id="UP000179266"/>
    </source>
</evidence>
<dbReference type="InterPro" id="IPR001107">
    <property type="entry name" value="Band_7"/>
</dbReference>
<protein>
    <recommendedName>
        <fullName evidence="6">Protein HflC</fullName>
    </recommendedName>
</protein>
<keyword evidence="5 7" id="KW-0472">Membrane</keyword>
<dbReference type="EMBL" id="MGDD01000095">
    <property type="protein sequence ID" value="OGL47151.1"/>
    <property type="molecule type" value="Genomic_DNA"/>
</dbReference>
<evidence type="ECO:0000256" key="1">
    <source>
        <dbReference type="ARBA" id="ARBA00004370"/>
    </source>
</evidence>
<comment type="similarity">
    <text evidence="2 6">Belongs to the band 7/mec-2 family. HflC subfamily.</text>
</comment>
<evidence type="ECO:0000313" key="9">
    <source>
        <dbReference type="EMBL" id="OGL47151.1"/>
    </source>
</evidence>
<dbReference type="PIRSF" id="PIRSF005651">
    <property type="entry name" value="HflC"/>
    <property type="match status" value="1"/>
</dbReference>
<evidence type="ECO:0000256" key="3">
    <source>
        <dbReference type="ARBA" id="ARBA00022692"/>
    </source>
</evidence>
<keyword evidence="3 7" id="KW-0812">Transmembrane</keyword>
<evidence type="ECO:0000256" key="6">
    <source>
        <dbReference type="PIRNR" id="PIRNR005651"/>
    </source>
</evidence>
<proteinExistence type="inferred from homology"/>
<dbReference type="Pfam" id="PF01145">
    <property type="entry name" value="Band_7"/>
    <property type="match status" value="1"/>
</dbReference>
<feature type="domain" description="Band 7" evidence="8">
    <location>
        <begin position="20"/>
        <end position="191"/>
    </location>
</feature>
<dbReference type="InterPro" id="IPR036013">
    <property type="entry name" value="Band_7/SPFH_dom_sf"/>
</dbReference>
<comment type="function">
    <text evidence="6">HflC and HflK could regulate a protease.</text>
</comment>
<dbReference type="PANTHER" id="PTHR42911:SF1">
    <property type="entry name" value="MODULATOR OF FTSH PROTEASE HFLC"/>
    <property type="match status" value="1"/>
</dbReference>
<comment type="subcellular location">
    <subcellularLocation>
        <location evidence="1">Membrane</location>
    </subcellularLocation>
</comment>
<evidence type="ECO:0000256" key="7">
    <source>
        <dbReference type="SAM" id="Phobius"/>
    </source>
</evidence>
<dbReference type="GO" id="GO:0016020">
    <property type="term" value="C:membrane"/>
    <property type="evidence" value="ECO:0007669"/>
    <property type="project" value="UniProtKB-SubCell"/>
</dbReference>
<dbReference type="NCBIfam" id="TIGR01932">
    <property type="entry name" value="hflC"/>
    <property type="match status" value="1"/>
</dbReference>
<dbReference type="Proteomes" id="UP000179266">
    <property type="component" value="Unassembled WGS sequence"/>
</dbReference>
<dbReference type="CDD" id="cd03405">
    <property type="entry name" value="SPFH_HflC"/>
    <property type="match status" value="1"/>
</dbReference>
<gene>
    <name evidence="9" type="ORF">A2161_14145</name>
</gene>
<dbReference type="SUPFAM" id="SSF117892">
    <property type="entry name" value="Band 7/SPFH domain"/>
    <property type="match status" value="1"/>
</dbReference>
<dbReference type="Gene3D" id="3.30.479.30">
    <property type="entry name" value="Band 7 domain"/>
    <property type="match status" value="1"/>
</dbReference>
<dbReference type="SMART" id="SM00244">
    <property type="entry name" value="PHB"/>
    <property type="match status" value="1"/>
</dbReference>